<dbReference type="PANTHER" id="PTHR35097:SF1">
    <property type="entry name" value="GDSL ESTERASE_LIPASE"/>
    <property type="match status" value="1"/>
</dbReference>
<proteinExistence type="predicted"/>
<dbReference type="EMBL" id="OZ075124">
    <property type="protein sequence ID" value="CAL4925027.1"/>
    <property type="molecule type" value="Genomic_DNA"/>
</dbReference>
<keyword evidence="2" id="KW-1185">Reference proteome</keyword>
<dbReference type="PANTHER" id="PTHR35097">
    <property type="entry name" value="GDSL ESTERASE/LIPASE"/>
    <property type="match status" value="1"/>
</dbReference>
<dbReference type="Proteomes" id="UP001497457">
    <property type="component" value="Chromosome 14rd"/>
</dbReference>
<sequence length="291" mass="32285">MASSSSTQEPRGLVPRLAPLRQQPVADALGAVGDLLRSLRDGSRIQYQIDILKRLQREAFYDIMKLRETTETWECGFVVQIYQRTTCDDFSTHPNIQEEHWLANLRASLRPPLLNRSHRRAGGLILRSRNFAVSLARLISVAGRSGDADESSRVCTGFGQVSCLLPDDIELSLSAALHGLSAISRKPTTGGCVDFELKFDEDYRIGAWVEINKSNLGLPKWALTLSNTPEDDHGWGVSLRRGTCAKPQLFQLEGFLNLHQGNMAVVRPSIMLRVDSGKCTPDLVVHSSLSF</sequence>
<gene>
    <name evidence="1" type="ORF">URODEC1_LOCUS23118</name>
</gene>
<accession>A0ABC8XFT2</accession>
<dbReference type="AlphaFoldDB" id="A0ABC8XFT2"/>
<reference evidence="1" key="1">
    <citation type="submission" date="2024-10" db="EMBL/GenBank/DDBJ databases">
        <authorList>
            <person name="Ryan C."/>
        </authorList>
    </citation>
    <scope>NUCLEOTIDE SEQUENCE [LARGE SCALE GENOMIC DNA]</scope>
</reference>
<protein>
    <submittedName>
        <fullName evidence="1">Uncharacterized protein</fullName>
    </submittedName>
</protein>
<evidence type="ECO:0000313" key="1">
    <source>
        <dbReference type="EMBL" id="CAL4925027.1"/>
    </source>
</evidence>
<organism evidence="1 2">
    <name type="scientific">Urochloa decumbens</name>
    <dbReference type="NCBI Taxonomy" id="240449"/>
    <lineage>
        <taxon>Eukaryota</taxon>
        <taxon>Viridiplantae</taxon>
        <taxon>Streptophyta</taxon>
        <taxon>Embryophyta</taxon>
        <taxon>Tracheophyta</taxon>
        <taxon>Spermatophyta</taxon>
        <taxon>Magnoliopsida</taxon>
        <taxon>Liliopsida</taxon>
        <taxon>Poales</taxon>
        <taxon>Poaceae</taxon>
        <taxon>PACMAD clade</taxon>
        <taxon>Panicoideae</taxon>
        <taxon>Panicodae</taxon>
        <taxon>Paniceae</taxon>
        <taxon>Melinidinae</taxon>
        <taxon>Urochloa</taxon>
    </lineage>
</organism>
<evidence type="ECO:0000313" key="2">
    <source>
        <dbReference type="Proteomes" id="UP001497457"/>
    </source>
</evidence>
<name>A0ABC8XFT2_9POAL</name>